<comment type="caution">
    <text evidence="2">The sequence shown here is derived from an EMBL/GenBank/DDBJ whole genome shotgun (WGS) entry which is preliminary data.</text>
</comment>
<dbReference type="Proteomes" id="UP000250321">
    <property type="component" value="Unassembled WGS sequence"/>
</dbReference>
<feature type="region of interest" description="Disordered" evidence="1">
    <location>
        <begin position="27"/>
        <end position="122"/>
    </location>
</feature>
<feature type="compositionally biased region" description="Low complexity" evidence="1">
    <location>
        <begin position="101"/>
        <end position="112"/>
    </location>
</feature>
<evidence type="ECO:0000313" key="2">
    <source>
        <dbReference type="EMBL" id="PQM38150.1"/>
    </source>
</evidence>
<protein>
    <submittedName>
        <fullName evidence="2">Uncharacterized protein</fullName>
    </submittedName>
</protein>
<keyword evidence="3" id="KW-1185">Reference proteome</keyword>
<feature type="compositionally biased region" description="Gly residues" evidence="1">
    <location>
        <begin position="89"/>
        <end position="100"/>
    </location>
</feature>
<name>A0A314UL36_PRUYE</name>
<dbReference type="EMBL" id="PJQY01003351">
    <property type="protein sequence ID" value="PQM38150.1"/>
    <property type="molecule type" value="Genomic_DNA"/>
</dbReference>
<dbReference type="AlphaFoldDB" id="A0A314UL36"/>
<evidence type="ECO:0000313" key="3">
    <source>
        <dbReference type="Proteomes" id="UP000250321"/>
    </source>
</evidence>
<evidence type="ECO:0000256" key="1">
    <source>
        <dbReference type="SAM" id="MobiDB-lite"/>
    </source>
</evidence>
<proteinExistence type="predicted"/>
<organism evidence="2 3">
    <name type="scientific">Prunus yedoensis var. nudiflora</name>
    <dbReference type="NCBI Taxonomy" id="2094558"/>
    <lineage>
        <taxon>Eukaryota</taxon>
        <taxon>Viridiplantae</taxon>
        <taxon>Streptophyta</taxon>
        <taxon>Embryophyta</taxon>
        <taxon>Tracheophyta</taxon>
        <taxon>Spermatophyta</taxon>
        <taxon>Magnoliopsida</taxon>
        <taxon>eudicotyledons</taxon>
        <taxon>Gunneridae</taxon>
        <taxon>Pentapetalae</taxon>
        <taxon>rosids</taxon>
        <taxon>fabids</taxon>
        <taxon>Rosales</taxon>
        <taxon>Rosaceae</taxon>
        <taxon>Amygdaloideae</taxon>
        <taxon>Amygdaleae</taxon>
        <taxon>Prunus</taxon>
    </lineage>
</organism>
<accession>A0A314UL36</accession>
<gene>
    <name evidence="2" type="ORF">Pyn_14202</name>
</gene>
<reference evidence="2 3" key="1">
    <citation type="submission" date="2018-02" db="EMBL/GenBank/DDBJ databases">
        <title>Draft genome of wild Prunus yedoensis var. nudiflora.</title>
        <authorList>
            <person name="Baek S."/>
            <person name="Kim J.-H."/>
            <person name="Choi K."/>
            <person name="Kim G.-B."/>
            <person name="Cho A."/>
            <person name="Jang H."/>
            <person name="Shin C.-H."/>
            <person name="Yu H.-J."/>
            <person name="Mun J.-H."/>
        </authorList>
    </citation>
    <scope>NUCLEOTIDE SEQUENCE [LARGE SCALE GENOMIC DNA]</scope>
    <source>
        <strain evidence="3">cv. Jeju island</strain>
        <tissue evidence="2">Leaf</tissue>
    </source>
</reference>
<sequence>MKPSSSNQKPKIVKLDKFLFLPANINEAQDPPAATLSRLREKRPFSAATDLDQKRRRNDGRGHRSGSVDSVHDCSRGRCRGLSRSGSRAGRGGGVGGGRTGSRCRGSGWCRGEPPDGESEDGAEVEVVGAEVDVVGAEEEVVGAEDEVVGAEEGEEALGAWVEAEGVAAGVAVGVLAAGGGVEVGGVAVGDLAIGGVAVGDLAVGDWALAEVGGWVVEEVGVAEGA</sequence>